<dbReference type="RefSeq" id="XP_001434455.1">
    <property type="nucleotide sequence ID" value="XM_001434418.1"/>
</dbReference>
<organism evidence="1 2">
    <name type="scientific">Paramecium tetraurelia</name>
    <dbReference type="NCBI Taxonomy" id="5888"/>
    <lineage>
        <taxon>Eukaryota</taxon>
        <taxon>Sar</taxon>
        <taxon>Alveolata</taxon>
        <taxon>Ciliophora</taxon>
        <taxon>Intramacronucleata</taxon>
        <taxon>Oligohymenophorea</taxon>
        <taxon>Peniculida</taxon>
        <taxon>Parameciidae</taxon>
        <taxon>Paramecium</taxon>
    </lineage>
</organism>
<name>A0C8E1_PARTE</name>
<sequence>MIRLEQKIETKALLPRLKQKSINDNTMYTIQLLRKTIHQMTNKYSEPQPRQMASKMLPAQKVKRLNYSYTKEYSQNHQSQSIEQYQRASTQTITNFNIDYKKSSPDNFKMKVTKSPNLPINSIQIFQQFRNRFQTMDINDRFKNLKNRALSQKYGKRTRSVSQQK</sequence>
<dbReference type="Proteomes" id="UP000000600">
    <property type="component" value="Unassembled WGS sequence"/>
</dbReference>
<protein>
    <submittedName>
        <fullName evidence="1">Uncharacterized protein</fullName>
    </submittedName>
</protein>
<gene>
    <name evidence="1" type="ORF">GSPATT00036191001</name>
</gene>
<evidence type="ECO:0000313" key="1">
    <source>
        <dbReference type="EMBL" id="CAK67058.1"/>
    </source>
</evidence>
<dbReference type="InParanoid" id="A0C8E1"/>
<dbReference type="KEGG" id="ptm:GSPATT00036191001"/>
<keyword evidence="2" id="KW-1185">Reference proteome</keyword>
<reference evidence="1 2" key="1">
    <citation type="journal article" date="2006" name="Nature">
        <title>Global trends of whole-genome duplications revealed by the ciliate Paramecium tetraurelia.</title>
        <authorList>
            <consortium name="Genoscope"/>
            <person name="Aury J.-M."/>
            <person name="Jaillon O."/>
            <person name="Duret L."/>
            <person name="Noel B."/>
            <person name="Jubin C."/>
            <person name="Porcel B.M."/>
            <person name="Segurens B."/>
            <person name="Daubin V."/>
            <person name="Anthouard V."/>
            <person name="Aiach N."/>
            <person name="Arnaiz O."/>
            <person name="Billaut A."/>
            <person name="Beisson J."/>
            <person name="Blanc I."/>
            <person name="Bouhouche K."/>
            <person name="Camara F."/>
            <person name="Duharcourt S."/>
            <person name="Guigo R."/>
            <person name="Gogendeau D."/>
            <person name="Katinka M."/>
            <person name="Keller A.-M."/>
            <person name="Kissmehl R."/>
            <person name="Klotz C."/>
            <person name="Koll F."/>
            <person name="Le Moue A."/>
            <person name="Lepere C."/>
            <person name="Malinsky S."/>
            <person name="Nowacki M."/>
            <person name="Nowak J.K."/>
            <person name="Plattner H."/>
            <person name="Poulain J."/>
            <person name="Ruiz F."/>
            <person name="Serrano V."/>
            <person name="Zagulski M."/>
            <person name="Dessen P."/>
            <person name="Betermier M."/>
            <person name="Weissenbach J."/>
            <person name="Scarpelli C."/>
            <person name="Schachter V."/>
            <person name="Sperling L."/>
            <person name="Meyer E."/>
            <person name="Cohen J."/>
            <person name="Wincker P."/>
        </authorList>
    </citation>
    <scope>NUCLEOTIDE SEQUENCE [LARGE SCALE GENOMIC DNA]</scope>
    <source>
        <strain evidence="1 2">Stock d4-2</strain>
    </source>
</reference>
<proteinExistence type="predicted"/>
<dbReference type="OMA" id="INDNTMY"/>
<dbReference type="EMBL" id="CT868050">
    <property type="protein sequence ID" value="CAK67058.1"/>
    <property type="molecule type" value="Genomic_DNA"/>
</dbReference>
<evidence type="ECO:0000313" key="2">
    <source>
        <dbReference type="Proteomes" id="UP000000600"/>
    </source>
</evidence>
<dbReference type="OrthoDB" id="300031at2759"/>
<dbReference type="HOGENOM" id="CLU_1613978_0_0_1"/>
<dbReference type="GeneID" id="5020240"/>
<dbReference type="AlphaFoldDB" id="A0C8E1"/>
<accession>A0C8E1</accession>